<evidence type="ECO:0000256" key="1">
    <source>
        <dbReference type="SAM" id="MobiDB-lite"/>
    </source>
</evidence>
<accession>G0U1V0</accession>
<organism evidence="2">
    <name type="scientific">Trypanosoma vivax (strain Y486)</name>
    <dbReference type="NCBI Taxonomy" id="1055687"/>
    <lineage>
        <taxon>Eukaryota</taxon>
        <taxon>Discoba</taxon>
        <taxon>Euglenozoa</taxon>
        <taxon>Kinetoplastea</taxon>
        <taxon>Metakinetoplastina</taxon>
        <taxon>Trypanosomatida</taxon>
        <taxon>Trypanosomatidae</taxon>
        <taxon>Trypanosoma</taxon>
        <taxon>Duttonella</taxon>
    </lineage>
</organism>
<dbReference type="VEuPathDB" id="TriTrypDB:TvY486_0900720"/>
<sequence>MLQNLSRRQWRAVASVYHLYTSLHAQNDDEVPAEDPVEEEEMVRWATSVLPALKRAFPESFLGDVAILAREGTESKRCNSVLRGKRSRTAMPEVRTARWRQVLPPEIDAFLSELLLRETEALLTSNERVLLRLLNKEQRRLNNCYQRYAYLKKVVCKTGRSLLEAVEDSGDCSDDVNDNDDNITGRCSAGGTVDHNHLNKKLSRRLAAAANDKINGCNHIGGQASLHVGVSSLASSVLDHEREEEEAELRLLNVSSNSLVLEKGAAKMQFICAGCGEEGGELFCCAQCNGFRHEACGGPKYGSPIRFCKDCCRDLGLDSSTTSLCSSTSTEERRDLGDDDDDTSLSGFIVRSSEEEDEGDDSSDCEDEKGKETVGDGVASDVGAKESLSRRRKRRAEEDEDEEEERECDNGKSDKGIRRCGGGGSGSKDRSRGNGGRHRGRRTGVRAAMEGNSAPNPALPDPVGPVTHKFVAPSSSGRRKVPPCVKRFRRR</sequence>
<proteinExistence type="predicted"/>
<name>G0U1V0_TRYVY</name>
<gene>
    <name evidence="2" type="ORF">TVY486_0900720</name>
</gene>
<feature type="compositionally biased region" description="Acidic residues" evidence="1">
    <location>
        <begin position="354"/>
        <end position="367"/>
    </location>
</feature>
<feature type="compositionally biased region" description="Basic residues" evidence="1">
    <location>
        <begin position="435"/>
        <end position="444"/>
    </location>
</feature>
<feature type="region of interest" description="Disordered" evidence="1">
    <location>
        <begin position="321"/>
        <end position="491"/>
    </location>
</feature>
<dbReference type="OMA" id="CHSLRHE"/>
<feature type="compositionally biased region" description="Acidic residues" evidence="1">
    <location>
        <begin position="398"/>
        <end position="407"/>
    </location>
</feature>
<dbReference type="AlphaFoldDB" id="G0U1V0"/>
<reference evidence="2" key="1">
    <citation type="journal article" date="2012" name="Proc. Natl. Acad. Sci. U.S.A.">
        <title>Antigenic diversity is generated by distinct evolutionary mechanisms in African trypanosome species.</title>
        <authorList>
            <person name="Jackson A.P."/>
            <person name="Berry A."/>
            <person name="Aslett M."/>
            <person name="Allison H.C."/>
            <person name="Burton P."/>
            <person name="Vavrova-Anderson J."/>
            <person name="Brown R."/>
            <person name="Browne H."/>
            <person name="Corton N."/>
            <person name="Hauser H."/>
            <person name="Gamble J."/>
            <person name="Gilderthorp R."/>
            <person name="Marcello L."/>
            <person name="McQuillan J."/>
            <person name="Otto T.D."/>
            <person name="Quail M.A."/>
            <person name="Sanders M.J."/>
            <person name="van Tonder A."/>
            <person name="Ginger M.L."/>
            <person name="Field M.C."/>
            <person name="Barry J.D."/>
            <person name="Hertz-Fowler C."/>
            <person name="Berriman M."/>
        </authorList>
    </citation>
    <scope>NUCLEOTIDE SEQUENCE</scope>
    <source>
        <strain evidence="2">Y486</strain>
    </source>
</reference>
<evidence type="ECO:0000313" key="2">
    <source>
        <dbReference type="EMBL" id="CCC50249.1"/>
    </source>
</evidence>
<dbReference type="EMBL" id="HE573025">
    <property type="protein sequence ID" value="CCC50249.1"/>
    <property type="molecule type" value="Genomic_DNA"/>
</dbReference>
<protein>
    <submittedName>
        <fullName evidence="2">Uncharacterized protein</fullName>
    </submittedName>
</protein>
<feature type="compositionally biased region" description="Basic and acidic residues" evidence="1">
    <location>
        <begin position="408"/>
        <end position="417"/>
    </location>
</feature>
<feature type="compositionally biased region" description="Basic residues" evidence="1">
    <location>
        <begin position="477"/>
        <end position="491"/>
    </location>
</feature>